<gene>
    <name evidence="2" type="ORF">CRIB_375</name>
</gene>
<name>A0A1V1HYT9_9FIRM</name>
<dbReference type="Proteomes" id="UP000245622">
    <property type="component" value="Chromosome 1"/>
</dbReference>
<proteinExistence type="predicted"/>
<protein>
    <submittedName>
        <fullName evidence="2">Uncharacterized protein</fullName>
    </submittedName>
</protein>
<dbReference type="EMBL" id="LN555523">
    <property type="protein sequence ID" value="CED93131.1"/>
    <property type="molecule type" value="Genomic_DNA"/>
</dbReference>
<sequence length="404" mass="45173">MQDLKKNKRKMNQSMLQHEAKEDLNEELQGDIARSCKQKGCDCNKHNEEHEFECDCVCKPKHNHKHDEECKPCEVESDECVDNVCGEECCTPLASHKFSTANSVPLAIETNRIFDSIKFQVFTDADAPNGEDLFFEYEVVSVNGPIPRSGVVNVNIDKVCMNYTDVIIQPGCTTLEDHIVRAIKEAEKEPCEQENLCPEFGDIDGEFCKTSFEYNVCGNQNRECSSKGKGERAAYKEKGLKVIVKNLVLELRGKCGCTDVTVLAYPARRTGNGDLELVNKVVFNFNTLTAPMCVPANGTSFTLRQNFQTALTVDCIGKTLLKLVDENCCECYYDFCIPNGIDLILCLEETVSILVSEQIVVLAYPNAVEPRIVDTFAKVCDFTNNTGNNDNDNHGKKKGCNCMR</sequence>
<dbReference type="KEGG" id="ril:CRIB_375"/>
<reference evidence="2 3" key="1">
    <citation type="submission" date="2014-04" db="EMBL/GenBank/DDBJ databases">
        <authorList>
            <person name="Hornung B.V."/>
        </authorList>
    </citation>
    <scope>NUCLEOTIDE SEQUENCE [LARGE SCALE GENOMIC DNA]</scope>
    <source>
        <strain evidence="2 3">CRIB</strain>
    </source>
</reference>
<evidence type="ECO:0000313" key="3">
    <source>
        <dbReference type="Proteomes" id="UP000245622"/>
    </source>
</evidence>
<dbReference type="GeneID" id="82204560"/>
<accession>A0A1V1HYT9</accession>
<dbReference type="RefSeq" id="WP_180702878.1">
    <property type="nucleotide sequence ID" value="NZ_CAJUCR010000005.1"/>
</dbReference>
<dbReference type="AlphaFoldDB" id="A0A1V1HYT9"/>
<keyword evidence="3" id="KW-1185">Reference proteome</keyword>
<evidence type="ECO:0000256" key="1">
    <source>
        <dbReference type="SAM" id="MobiDB-lite"/>
    </source>
</evidence>
<feature type="region of interest" description="Disordered" evidence="1">
    <location>
        <begin position="1"/>
        <end position="26"/>
    </location>
</feature>
<evidence type="ECO:0000313" key="2">
    <source>
        <dbReference type="EMBL" id="CED93131.1"/>
    </source>
</evidence>
<feature type="compositionally biased region" description="Basic residues" evidence="1">
    <location>
        <begin position="1"/>
        <end position="11"/>
    </location>
</feature>
<organism evidence="2 3">
    <name type="scientific">Romboutsia ilealis</name>
    <dbReference type="NCBI Taxonomy" id="1115758"/>
    <lineage>
        <taxon>Bacteria</taxon>
        <taxon>Bacillati</taxon>
        <taxon>Bacillota</taxon>
        <taxon>Clostridia</taxon>
        <taxon>Peptostreptococcales</taxon>
        <taxon>Peptostreptococcaceae</taxon>
        <taxon>Romboutsia</taxon>
    </lineage>
</organism>